<name>A0A2S6FJG3_9PSED</name>
<proteinExistence type="predicted"/>
<dbReference type="RefSeq" id="WP_104449541.1">
    <property type="nucleotide sequence ID" value="NZ_NIRS01000004.1"/>
</dbReference>
<dbReference type="Proteomes" id="UP000238541">
    <property type="component" value="Unassembled WGS sequence"/>
</dbReference>
<comment type="caution">
    <text evidence="1">The sequence shown here is derived from an EMBL/GenBank/DDBJ whole genome shotgun (WGS) entry which is preliminary data.</text>
</comment>
<accession>A0A2S6FJG3</accession>
<reference evidence="2" key="1">
    <citation type="submission" date="2017-06" db="EMBL/GenBank/DDBJ databases">
        <authorList>
            <person name="Furmanczyk E.M."/>
        </authorList>
    </citation>
    <scope>NUCLEOTIDE SEQUENCE [LARGE SCALE GENOMIC DNA]</scope>
    <source>
        <strain evidence="2">AP3_16</strain>
    </source>
</reference>
<organism evidence="1 2">
    <name type="scientific">Pseudomonas laurylsulfatiphila</name>
    <dbReference type="NCBI Taxonomy" id="2011015"/>
    <lineage>
        <taxon>Bacteria</taxon>
        <taxon>Pseudomonadati</taxon>
        <taxon>Pseudomonadota</taxon>
        <taxon>Gammaproteobacteria</taxon>
        <taxon>Pseudomonadales</taxon>
        <taxon>Pseudomonadaceae</taxon>
        <taxon>Pseudomonas</taxon>
    </lineage>
</organism>
<protein>
    <submittedName>
        <fullName evidence="1">Uncharacterized protein</fullName>
    </submittedName>
</protein>
<evidence type="ECO:0000313" key="2">
    <source>
        <dbReference type="Proteomes" id="UP000238541"/>
    </source>
</evidence>
<dbReference type="AlphaFoldDB" id="A0A2S6FJG3"/>
<keyword evidence="2" id="KW-1185">Reference proteome</keyword>
<gene>
    <name evidence="1" type="ORF">CD175_14935</name>
</gene>
<evidence type="ECO:0000313" key="1">
    <source>
        <dbReference type="EMBL" id="PPK37573.1"/>
    </source>
</evidence>
<dbReference type="EMBL" id="NIRS01000004">
    <property type="protein sequence ID" value="PPK37573.1"/>
    <property type="molecule type" value="Genomic_DNA"/>
</dbReference>
<sequence length="166" mass="18119">MNAAKQQNMLAGQSSLARKVFQVVPIQERWSAHDIFNSLMVAETTGAQFPAVRRGLGELKDAGLIREPVNGHFQRTTITITPQREVSMSKETKPAMATTKKPEGSALDTLAVLSGEVISFAEEVGQRMKQLAARIEEVALSVEAEREVNAEALDKFKLLQSLLKGG</sequence>